<name>A0A2K8YU69_9BACT</name>
<dbReference type="AlphaFoldDB" id="A0A2K8YU69"/>
<accession>A0A2K8YU69</accession>
<organism evidence="1 2">
    <name type="scientific">Spirosoma pollinicola</name>
    <dbReference type="NCBI Taxonomy" id="2057025"/>
    <lineage>
        <taxon>Bacteria</taxon>
        <taxon>Pseudomonadati</taxon>
        <taxon>Bacteroidota</taxon>
        <taxon>Cytophagia</taxon>
        <taxon>Cytophagales</taxon>
        <taxon>Cytophagaceae</taxon>
        <taxon>Spirosoma</taxon>
    </lineage>
</organism>
<gene>
    <name evidence="1" type="ORF">CWM47_04385</name>
</gene>
<protein>
    <submittedName>
        <fullName evidence="1">Uncharacterized protein</fullName>
    </submittedName>
</protein>
<reference evidence="1 2" key="1">
    <citation type="submission" date="2017-11" db="EMBL/GenBank/DDBJ databases">
        <title>Taxonomic description and genome sequences of Spirosoma HA7 sp. nov., isolated from pollen microhabitat of Corylus avellana.</title>
        <authorList>
            <person name="Ambika Manirajan B."/>
            <person name="Suarez C."/>
            <person name="Ratering S."/>
            <person name="Geissler-Plaum R."/>
            <person name="Cardinale M."/>
            <person name="Sylvia S."/>
        </authorList>
    </citation>
    <scope>NUCLEOTIDE SEQUENCE [LARGE SCALE GENOMIC DNA]</scope>
    <source>
        <strain evidence="1 2">HA7</strain>
    </source>
</reference>
<evidence type="ECO:0000313" key="1">
    <source>
        <dbReference type="EMBL" id="AUD01124.1"/>
    </source>
</evidence>
<proteinExistence type="predicted"/>
<keyword evidence="2" id="KW-1185">Reference proteome</keyword>
<dbReference type="EMBL" id="CP025096">
    <property type="protein sequence ID" value="AUD01124.1"/>
    <property type="molecule type" value="Genomic_DNA"/>
</dbReference>
<sequence length="118" mass="13321">MESAETNLVNKQVAYDWVRVQLPTDRLTYTDYIKTISGLNRITDNPVRTVEIVTAAICQAKAFGYSSEWVQSEIKLEAQAEAAGDRVNWLLAILQHAGADDEALDQYNERINRFQTNG</sequence>
<evidence type="ECO:0000313" key="2">
    <source>
        <dbReference type="Proteomes" id="UP000232883"/>
    </source>
</evidence>
<dbReference type="KEGG" id="spir:CWM47_04385"/>
<dbReference type="Proteomes" id="UP000232883">
    <property type="component" value="Chromosome"/>
</dbReference>